<dbReference type="Proteomes" id="UP000314982">
    <property type="component" value="Unassembled WGS sequence"/>
</dbReference>
<dbReference type="Ensembl" id="ENSHHUT00000064435.1">
    <property type="protein sequence ID" value="ENSHHUP00000062332.1"/>
    <property type="gene ID" value="ENSHHUG00000036864.1"/>
</dbReference>
<proteinExistence type="predicted"/>
<name>A0A4W5PFX9_9TELE</name>
<evidence type="ECO:0000313" key="2">
    <source>
        <dbReference type="Proteomes" id="UP000314982"/>
    </source>
</evidence>
<reference evidence="1" key="2">
    <citation type="submission" date="2025-08" db="UniProtKB">
        <authorList>
            <consortium name="Ensembl"/>
        </authorList>
    </citation>
    <scope>IDENTIFICATION</scope>
</reference>
<dbReference type="AlphaFoldDB" id="A0A4W5PFX9"/>
<organism evidence="1 2">
    <name type="scientific">Hucho hucho</name>
    <name type="common">huchen</name>
    <dbReference type="NCBI Taxonomy" id="62062"/>
    <lineage>
        <taxon>Eukaryota</taxon>
        <taxon>Metazoa</taxon>
        <taxon>Chordata</taxon>
        <taxon>Craniata</taxon>
        <taxon>Vertebrata</taxon>
        <taxon>Euteleostomi</taxon>
        <taxon>Actinopterygii</taxon>
        <taxon>Neopterygii</taxon>
        <taxon>Teleostei</taxon>
        <taxon>Protacanthopterygii</taxon>
        <taxon>Salmoniformes</taxon>
        <taxon>Salmonidae</taxon>
        <taxon>Salmoninae</taxon>
        <taxon>Hucho</taxon>
    </lineage>
</organism>
<dbReference type="SUPFAM" id="SSF50978">
    <property type="entry name" value="WD40 repeat-like"/>
    <property type="match status" value="1"/>
</dbReference>
<sequence length="192" mass="21616">PTPFHTPTTFVLMHPLAHSPVVILGCSYPLLSNWPTLPYKGECEIAKMWDLNSNQIMQIIHNDEGPVPVRKIHWIKLPNYSCTPIITGSRDKTLEVGLSSSVRMLSNAYWNIFLPKYPSLISFITVLRSFGDKQNKPTGFALGSIEGRLLDQPITAYCFNNYGNIFAYSSSYDWSKVRFVISLAATIEVCIV</sequence>
<dbReference type="InterPro" id="IPR036322">
    <property type="entry name" value="WD40_repeat_dom_sf"/>
</dbReference>
<accession>A0A4W5PFX9</accession>
<reference evidence="2" key="1">
    <citation type="submission" date="2018-06" db="EMBL/GenBank/DDBJ databases">
        <title>Genome assembly of Danube salmon.</title>
        <authorList>
            <person name="Macqueen D.J."/>
            <person name="Gundappa M.K."/>
        </authorList>
    </citation>
    <scope>NUCLEOTIDE SEQUENCE [LARGE SCALE GENOMIC DNA]</scope>
</reference>
<dbReference type="Gene3D" id="2.130.10.10">
    <property type="entry name" value="YVTN repeat-like/Quinoprotein amine dehydrogenase"/>
    <property type="match status" value="1"/>
</dbReference>
<protein>
    <submittedName>
        <fullName evidence="1">Uncharacterized protein</fullName>
    </submittedName>
</protein>
<dbReference type="InterPro" id="IPR015943">
    <property type="entry name" value="WD40/YVTN_repeat-like_dom_sf"/>
</dbReference>
<keyword evidence="2" id="KW-1185">Reference proteome</keyword>
<evidence type="ECO:0000313" key="1">
    <source>
        <dbReference type="Ensembl" id="ENSHHUP00000062332.1"/>
    </source>
</evidence>
<reference evidence="1" key="3">
    <citation type="submission" date="2025-09" db="UniProtKB">
        <authorList>
            <consortium name="Ensembl"/>
        </authorList>
    </citation>
    <scope>IDENTIFICATION</scope>
</reference>
<dbReference type="STRING" id="62062.ENSHHUP00000062332"/>